<evidence type="ECO:0000313" key="2">
    <source>
        <dbReference type="EMBL" id="MDT9685448.1"/>
    </source>
</evidence>
<protein>
    <submittedName>
        <fullName evidence="2">ScbA/BarX family gamma-butyrolactone biosynthesis protein</fullName>
    </submittedName>
</protein>
<evidence type="ECO:0000313" key="3">
    <source>
        <dbReference type="Proteomes" id="UP001250181"/>
    </source>
</evidence>
<comment type="caution">
    <text evidence="2">The sequence shown here is derived from an EMBL/GenBank/DDBJ whole genome shotgun (WGS) entry which is preliminary data.</text>
</comment>
<dbReference type="Proteomes" id="UP001250181">
    <property type="component" value="Unassembled WGS sequence"/>
</dbReference>
<keyword evidence="3" id="KW-1185">Reference proteome</keyword>
<dbReference type="NCBIfam" id="NF041195">
    <property type="entry name" value="ScbA_BarX_GamBu"/>
    <property type="match status" value="1"/>
</dbReference>
<gene>
    <name evidence="2" type="ORF">RND61_25775</name>
</gene>
<dbReference type="RefSeq" id="WP_315880488.1">
    <property type="nucleotide sequence ID" value="NZ_JAWCTQ010000041.1"/>
</dbReference>
<dbReference type="InterPro" id="IPR005509">
    <property type="entry name" value="AfsA_hotdog_dom"/>
</dbReference>
<dbReference type="Pfam" id="PF03756">
    <property type="entry name" value="AfsA"/>
    <property type="match status" value="2"/>
</dbReference>
<evidence type="ECO:0000259" key="1">
    <source>
        <dbReference type="Pfam" id="PF03756"/>
    </source>
</evidence>
<sequence>MNARIRSAPGKLRALSWSRTVPRELVHRISVAEVLLTDVLRMDEVNFAAAACWPRSHPTFPVDGPAVHHPLMVVETLRQLGIFIPLRYFGVPVDARLLITDLFFTTGPAAQPRVHHGATEVTCRVRLTRLHTGPDGIATGLRLHVDFLAGGAVFARAGGGARFFPADQYAVLRGPLADVQPPRASTGRRRPEPSALGVALPRDVVVGIGERRGRDAGVGGDRWEVVVDAADPQHPFFFDHATDHVPGMVLLEAARQAAALASGGALLRVTGARLTALRFTEFTPAARVVCAPHHRTCAFRFDQNGKCCAFGVLHYHSPLRV</sequence>
<name>A0ABU3QRP4_9ACTN</name>
<proteinExistence type="predicted"/>
<reference evidence="2 3" key="1">
    <citation type="submission" date="2023-09" db="EMBL/GenBank/DDBJ databases">
        <title>Streptomyces sp. nov.: A antagonism against Alternaria gaisen Producing Streptochlin, Isolated from Tamarix root soil.</title>
        <authorList>
            <person name="Chen Y."/>
        </authorList>
    </citation>
    <scope>NUCLEOTIDE SEQUENCE [LARGE SCALE GENOMIC DNA]</scope>
    <source>
        <strain evidence="2 3">TRM76323</strain>
    </source>
</reference>
<feature type="domain" description="A-factor biosynthesis hotdog" evidence="1">
    <location>
        <begin position="230"/>
        <end position="271"/>
    </location>
</feature>
<accession>A0ABU3QRP4</accession>
<organism evidence="2 3">
    <name type="scientific">Streptomyces tamarix</name>
    <dbReference type="NCBI Taxonomy" id="3078565"/>
    <lineage>
        <taxon>Bacteria</taxon>
        <taxon>Bacillati</taxon>
        <taxon>Actinomycetota</taxon>
        <taxon>Actinomycetes</taxon>
        <taxon>Kitasatosporales</taxon>
        <taxon>Streptomycetaceae</taxon>
        <taxon>Streptomyces</taxon>
    </lineage>
</organism>
<feature type="domain" description="A-factor biosynthesis hotdog" evidence="1">
    <location>
        <begin position="25"/>
        <end position="157"/>
    </location>
</feature>
<dbReference type="EMBL" id="JAWCTQ010000041">
    <property type="protein sequence ID" value="MDT9685448.1"/>
    <property type="molecule type" value="Genomic_DNA"/>
</dbReference>
<dbReference type="InterPro" id="IPR047757">
    <property type="entry name" value="AfsA-like"/>
</dbReference>